<feature type="coiled-coil region" evidence="1">
    <location>
        <begin position="56"/>
        <end position="94"/>
    </location>
</feature>
<feature type="compositionally biased region" description="Polar residues" evidence="2">
    <location>
        <begin position="551"/>
        <end position="560"/>
    </location>
</feature>
<dbReference type="Proteomes" id="UP000008143">
    <property type="component" value="Chromosome 1"/>
</dbReference>
<accession>A0A8J0SVJ3</accession>
<evidence type="ECO:0000256" key="2">
    <source>
        <dbReference type="SAM" id="MobiDB-lite"/>
    </source>
</evidence>
<feature type="region of interest" description="Disordered" evidence="2">
    <location>
        <begin position="502"/>
        <end position="601"/>
    </location>
</feature>
<dbReference type="OMA" id="ACNYSRN"/>
<dbReference type="RefSeq" id="XP_012823526.1">
    <property type="nucleotide sequence ID" value="XM_012968072.3"/>
</dbReference>
<evidence type="ECO:0000313" key="3">
    <source>
        <dbReference type="Proteomes" id="UP000008143"/>
    </source>
</evidence>
<reference evidence="4" key="1">
    <citation type="submission" date="2025-08" db="UniProtKB">
        <authorList>
            <consortium name="RefSeq"/>
        </authorList>
    </citation>
    <scope>IDENTIFICATION</scope>
    <source>
        <strain evidence="4">Nigerian</strain>
        <tissue evidence="4">Liver and blood</tissue>
    </source>
</reference>
<protein>
    <submittedName>
        <fullName evidence="4">Uncharacterized protein LOC100497254</fullName>
    </submittedName>
</protein>
<keyword evidence="3" id="KW-1185">Reference proteome</keyword>
<organism evidence="3 4">
    <name type="scientific">Xenopus tropicalis</name>
    <name type="common">Western clawed frog</name>
    <name type="synonym">Silurana tropicalis</name>
    <dbReference type="NCBI Taxonomy" id="8364"/>
    <lineage>
        <taxon>Eukaryota</taxon>
        <taxon>Metazoa</taxon>
        <taxon>Chordata</taxon>
        <taxon>Craniata</taxon>
        <taxon>Vertebrata</taxon>
        <taxon>Euteleostomi</taxon>
        <taxon>Amphibia</taxon>
        <taxon>Batrachia</taxon>
        <taxon>Anura</taxon>
        <taxon>Pipoidea</taxon>
        <taxon>Pipidae</taxon>
        <taxon>Xenopodinae</taxon>
        <taxon>Xenopus</taxon>
        <taxon>Silurana</taxon>
    </lineage>
</organism>
<dbReference type="KEGG" id="xtr:100497254"/>
<dbReference type="GeneID" id="100497254"/>
<evidence type="ECO:0000313" key="4">
    <source>
        <dbReference type="RefSeq" id="XP_012823526.1"/>
    </source>
</evidence>
<dbReference type="Xenbase" id="XB-GENE-29083587">
    <property type="gene designation" value="LOC100497254"/>
</dbReference>
<feature type="compositionally biased region" description="Basic and acidic residues" evidence="2">
    <location>
        <begin position="520"/>
        <end position="546"/>
    </location>
</feature>
<evidence type="ECO:0000313" key="5">
    <source>
        <dbReference type="Xenbase" id="XB-GENE-29083587"/>
    </source>
</evidence>
<gene>
    <name evidence="4 5" type="primary">LOC100497254</name>
</gene>
<name>A0A8J0SVJ3_XENTR</name>
<keyword evidence="1" id="KW-0175">Coiled coil</keyword>
<proteinExistence type="predicted"/>
<dbReference type="AlphaFoldDB" id="A0A8J0SVJ3"/>
<feature type="compositionally biased region" description="Basic and acidic residues" evidence="2">
    <location>
        <begin position="561"/>
        <end position="580"/>
    </location>
</feature>
<dbReference type="OrthoDB" id="10256523at2759"/>
<evidence type="ECO:0000256" key="1">
    <source>
        <dbReference type="SAM" id="Coils"/>
    </source>
</evidence>
<sequence length="601" mass="67776">MSTSRSNSLEFTQARKNVHRSFGDRHLSFDPAIQANTLQKEDALNDFPSQASYKRTAGNEQKLEQLQKENVKLKQELEDLRHQHNQLLEESKYECFDERRVNLLKAQVIQLERQVMLLTEGLNSRASLLLEVDNSLQPILEKLRCLLASENHSADVPVSRAELIRMIEICKATSDKLHQNHQATSVDNLALMWILSEKQATKSTVTLLDLCFGKLENLNLLYVSALEGKLCTLFRQLHATKETLSLILSPGKEVPDSAYHILPKVIYARLMNHLTVCSQYVEDCSKDLLTMTLIVPSAPWAKMAPVVSHEFTVENVLAALPALPKGAPQQRAKRAAEALVKAASYSRLMALQQIHALEAELDFHRSIYSLQVQYTEALFQGIKQAYHSFQENVASVVCCPLKEVLTSYAELKSEASETALRNFLTIFKSNVEQIQDAVDTLTPSKTQQHEGDEALSKLGKDFFLALEQSLKTCGEQRDKSAYEIKKLKDELDQSLETLNNLRKERKERGGSSKNSVKSEAGSDEKAKMTSADQEEKSDVLAENVEHRSKHSQPVASSKETQLCKHESLQIKQGSGKEHNQRSKSLQRSKSVKYPARPPWQD</sequence>
<dbReference type="AGR" id="Xenbase:XB-GENE-29083587"/>